<dbReference type="AlphaFoldDB" id="A0AAD7YDP4"/>
<evidence type="ECO:0008006" key="4">
    <source>
        <dbReference type="Google" id="ProtNLM"/>
    </source>
</evidence>
<sequence length="102" mass="12100">MMKMSARRKLHLASLLFGVVTTQKPKYLFDKLVWRQSKYLPRLSTYPLCTPHHRTAAFRGSFKYAATHCWNDLPPPFRVLRTKQQFINLIKKHLMHIQQSTC</sequence>
<feature type="signal peptide" evidence="1">
    <location>
        <begin position="1"/>
        <end position="22"/>
    </location>
</feature>
<evidence type="ECO:0000313" key="2">
    <source>
        <dbReference type="EMBL" id="KAJ8711506.1"/>
    </source>
</evidence>
<accession>A0AAD7YDP4</accession>
<dbReference type="Proteomes" id="UP001231518">
    <property type="component" value="Chromosome 21"/>
</dbReference>
<reference evidence="2" key="1">
    <citation type="submission" date="2023-03" db="EMBL/GenBank/DDBJ databases">
        <title>Chromosome-level genomes of two armyworms, Mythimna separata and Mythimna loreyi, provide insights into the biosynthesis and reception of sex pheromones.</title>
        <authorList>
            <person name="Zhao H."/>
        </authorList>
    </citation>
    <scope>NUCLEOTIDE SEQUENCE</scope>
    <source>
        <strain evidence="2">BeijingLab</strain>
        <tissue evidence="2">Pupa</tissue>
    </source>
</reference>
<comment type="caution">
    <text evidence="2">The sequence shown here is derived from an EMBL/GenBank/DDBJ whole genome shotgun (WGS) entry which is preliminary data.</text>
</comment>
<feature type="chain" id="PRO_5042179609" description="Secreted protein" evidence="1">
    <location>
        <begin position="23"/>
        <end position="102"/>
    </location>
</feature>
<proteinExistence type="predicted"/>
<keyword evidence="1" id="KW-0732">Signal</keyword>
<protein>
    <recommendedName>
        <fullName evidence="4">Secreted protein</fullName>
    </recommendedName>
</protein>
<name>A0AAD7YDP4_MYTSE</name>
<gene>
    <name evidence="2" type="ORF">PYW07_008748</name>
</gene>
<organism evidence="2 3">
    <name type="scientific">Mythimna separata</name>
    <name type="common">Oriental armyworm</name>
    <name type="synonym">Pseudaletia separata</name>
    <dbReference type="NCBI Taxonomy" id="271217"/>
    <lineage>
        <taxon>Eukaryota</taxon>
        <taxon>Metazoa</taxon>
        <taxon>Ecdysozoa</taxon>
        <taxon>Arthropoda</taxon>
        <taxon>Hexapoda</taxon>
        <taxon>Insecta</taxon>
        <taxon>Pterygota</taxon>
        <taxon>Neoptera</taxon>
        <taxon>Endopterygota</taxon>
        <taxon>Lepidoptera</taxon>
        <taxon>Glossata</taxon>
        <taxon>Ditrysia</taxon>
        <taxon>Noctuoidea</taxon>
        <taxon>Noctuidae</taxon>
        <taxon>Noctuinae</taxon>
        <taxon>Hadenini</taxon>
        <taxon>Mythimna</taxon>
    </lineage>
</organism>
<keyword evidence="3" id="KW-1185">Reference proteome</keyword>
<evidence type="ECO:0000313" key="3">
    <source>
        <dbReference type="Proteomes" id="UP001231518"/>
    </source>
</evidence>
<dbReference type="EMBL" id="JARGEI010000022">
    <property type="protein sequence ID" value="KAJ8711506.1"/>
    <property type="molecule type" value="Genomic_DNA"/>
</dbReference>
<evidence type="ECO:0000256" key="1">
    <source>
        <dbReference type="SAM" id="SignalP"/>
    </source>
</evidence>